<dbReference type="RefSeq" id="WP_349276984.1">
    <property type="nucleotide sequence ID" value="NZ_CBCSCU010000022.1"/>
</dbReference>
<gene>
    <name evidence="1" type="ORF">ABLV49_13005</name>
</gene>
<organism evidence="1">
    <name type="scientific">Polaromonas hydrogenivorans</name>
    <dbReference type="NCBI Taxonomy" id="335476"/>
    <lineage>
        <taxon>Bacteria</taxon>
        <taxon>Pseudomonadati</taxon>
        <taxon>Pseudomonadota</taxon>
        <taxon>Betaproteobacteria</taxon>
        <taxon>Burkholderiales</taxon>
        <taxon>Comamonadaceae</taxon>
        <taxon>Polaromonas</taxon>
    </lineage>
</organism>
<evidence type="ECO:0000313" key="1">
    <source>
        <dbReference type="EMBL" id="XBP68824.1"/>
    </source>
</evidence>
<dbReference type="InterPro" id="IPR021333">
    <property type="entry name" value="DUF2946"/>
</dbReference>
<dbReference type="Pfam" id="PF11162">
    <property type="entry name" value="DUF2946"/>
    <property type="match status" value="1"/>
</dbReference>
<proteinExistence type="predicted"/>
<accession>A0AAU7LMJ0</accession>
<protein>
    <submittedName>
        <fullName evidence="1">DUF2946 family protein</fullName>
    </submittedName>
</protein>
<reference evidence="1" key="1">
    <citation type="submission" date="2024-05" db="EMBL/GenBank/DDBJ databases">
        <authorList>
            <person name="Bunk B."/>
            <person name="Swiderski J."/>
            <person name="Sproer C."/>
            <person name="Thiel V."/>
        </authorList>
    </citation>
    <scope>NUCLEOTIDE SEQUENCE</scope>
    <source>
        <strain evidence="1">DSM 17735</strain>
    </source>
</reference>
<name>A0AAU7LMJ0_9BURK</name>
<dbReference type="AlphaFoldDB" id="A0AAU7LMJ0"/>
<sequence length="127" mass="12696">MSTRPSARPALSVWARLAAFLSFLAVLSALVAPLSMLAEEVRTGQLGGLCSANAVSGISADDGSGDAPQAGAHCDLCGALGWALPPRPVAAIPCFAGEQVAAADFPADVVTTNPGLPFSRGPPALLN</sequence>
<dbReference type="EMBL" id="CP157675">
    <property type="protein sequence ID" value="XBP68824.1"/>
    <property type="molecule type" value="Genomic_DNA"/>
</dbReference>